<organism evidence="1 2">
    <name type="scientific">Podospora aff. communis PSN243</name>
    <dbReference type="NCBI Taxonomy" id="3040156"/>
    <lineage>
        <taxon>Eukaryota</taxon>
        <taxon>Fungi</taxon>
        <taxon>Dikarya</taxon>
        <taxon>Ascomycota</taxon>
        <taxon>Pezizomycotina</taxon>
        <taxon>Sordariomycetes</taxon>
        <taxon>Sordariomycetidae</taxon>
        <taxon>Sordariales</taxon>
        <taxon>Podosporaceae</taxon>
        <taxon>Podospora</taxon>
    </lineage>
</organism>
<gene>
    <name evidence="1" type="ORF">QBC34DRAFT_493724</name>
</gene>
<evidence type="ECO:0000313" key="2">
    <source>
        <dbReference type="Proteomes" id="UP001321760"/>
    </source>
</evidence>
<comment type="caution">
    <text evidence="1">The sequence shown here is derived from an EMBL/GenBank/DDBJ whole genome shotgun (WGS) entry which is preliminary data.</text>
</comment>
<proteinExistence type="predicted"/>
<protein>
    <submittedName>
        <fullName evidence="1">Uncharacterized protein</fullName>
    </submittedName>
</protein>
<sequence>MKEEVHVRCKRVAREEAYDCESYQQRDGADEPQVTATGCGCKIGDAVGWFGVWSPEKARGTRVAEGKLVMRNGQPTGNTFRIGGSTAQMAASETTMQSRIPVQDQELPKAAGENLRIVNERLTFLHSSNSSGKVGVKALRLTCRRLCDLGSTLLIRVVDIDFSHPEASLRRLEDISHHPTISKGVRAVNVKLRFYSMAFENPAFFLFYYARCAEWQEDAVLEWQKMDQQTNPAADRRAEVSKTLNRIDPLHTLRDARQATHMAPDVIRILDIHGEYVARRQAQVAVLQSKDFYQAVGAAMARMPQARTLMFQDAVGETHMRLEERYPVTRTSEDSIWERIRNFMLVPVDTNSVGMGHELEMPDYQCVLSLLKAVRVAGPSPMRYNLIFDLVSTMAASQPVFSAEMEGLKALSFRTMGWVNIPGPRPRGTIHGFLAACLATSNPEAVLIDPGGFGGMRLSLQKAFNQNQGPLSLKTISLRHLVLEKDDLVAFLQRLPTPMSEIRIFNITVGGGHWAEILDALREKMPRFARLVSPEGEGICVRCNPQNWRAVNKRAQGKHKFGFMLPMPTRAESYVMGLESLNPLLTCRESSDDHDGHGDGEWGYDATWSKGYGLCG</sequence>
<evidence type="ECO:0000313" key="1">
    <source>
        <dbReference type="EMBL" id="KAK4450421.1"/>
    </source>
</evidence>
<dbReference type="EMBL" id="MU865932">
    <property type="protein sequence ID" value="KAK4450421.1"/>
    <property type="molecule type" value="Genomic_DNA"/>
</dbReference>
<dbReference type="Proteomes" id="UP001321760">
    <property type="component" value="Unassembled WGS sequence"/>
</dbReference>
<name>A0AAV9GRZ4_9PEZI</name>
<accession>A0AAV9GRZ4</accession>
<reference evidence="1" key="2">
    <citation type="submission" date="2023-05" db="EMBL/GenBank/DDBJ databases">
        <authorList>
            <consortium name="Lawrence Berkeley National Laboratory"/>
            <person name="Steindorff A."/>
            <person name="Hensen N."/>
            <person name="Bonometti L."/>
            <person name="Westerberg I."/>
            <person name="Brannstrom I.O."/>
            <person name="Guillou S."/>
            <person name="Cros-Aarteil S."/>
            <person name="Calhoun S."/>
            <person name="Haridas S."/>
            <person name="Kuo A."/>
            <person name="Mondo S."/>
            <person name="Pangilinan J."/>
            <person name="Riley R."/>
            <person name="Labutti K."/>
            <person name="Andreopoulos B."/>
            <person name="Lipzen A."/>
            <person name="Chen C."/>
            <person name="Yanf M."/>
            <person name="Daum C."/>
            <person name="Ng V."/>
            <person name="Clum A."/>
            <person name="Ohm R."/>
            <person name="Martin F."/>
            <person name="Silar P."/>
            <person name="Natvig D."/>
            <person name="Lalanne C."/>
            <person name="Gautier V."/>
            <person name="Ament-Velasquez S.L."/>
            <person name="Kruys A."/>
            <person name="Hutchinson M.I."/>
            <person name="Powell A.J."/>
            <person name="Barry K."/>
            <person name="Miller A.N."/>
            <person name="Grigoriev I.V."/>
            <person name="Debuchy R."/>
            <person name="Gladieux P."/>
            <person name="Thoren M.H."/>
            <person name="Johannesson H."/>
        </authorList>
    </citation>
    <scope>NUCLEOTIDE SEQUENCE</scope>
    <source>
        <strain evidence="1">PSN243</strain>
    </source>
</reference>
<dbReference type="AlphaFoldDB" id="A0AAV9GRZ4"/>
<keyword evidence="2" id="KW-1185">Reference proteome</keyword>
<reference evidence="1" key="1">
    <citation type="journal article" date="2023" name="Mol. Phylogenet. Evol.">
        <title>Genome-scale phylogeny and comparative genomics of the fungal order Sordariales.</title>
        <authorList>
            <person name="Hensen N."/>
            <person name="Bonometti L."/>
            <person name="Westerberg I."/>
            <person name="Brannstrom I.O."/>
            <person name="Guillou S."/>
            <person name="Cros-Aarteil S."/>
            <person name="Calhoun S."/>
            <person name="Haridas S."/>
            <person name="Kuo A."/>
            <person name="Mondo S."/>
            <person name="Pangilinan J."/>
            <person name="Riley R."/>
            <person name="LaButti K."/>
            <person name="Andreopoulos B."/>
            <person name="Lipzen A."/>
            <person name="Chen C."/>
            <person name="Yan M."/>
            <person name="Daum C."/>
            <person name="Ng V."/>
            <person name="Clum A."/>
            <person name="Steindorff A."/>
            <person name="Ohm R.A."/>
            <person name="Martin F."/>
            <person name="Silar P."/>
            <person name="Natvig D.O."/>
            <person name="Lalanne C."/>
            <person name="Gautier V."/>
            <person name="Ament-Velasquez S.L."/>
            <person name="Kruys A."/>
            <person name="Hutchinson M.I."/>
            <person name="Powell A.J."/>
            <person name="Barry K."/>
            <person name="Miller A.N."/>
            <person name="Grigoriev I.V."/>
            <person name="Debuchy R."/>
            <person name="Gladieux P."/>
            <person name="Hiltunen Thoren M."/>
            <person name="Johannesson H."/>
        </authorList>
    </citation>
    <scope>NUCLEOTIDE SEQUENCE</scope>
    <source>
        <strain evidence="1">PSN243</strain>
    </source>
</reference>